<dbReference type="InterPro" id="IPR018060">
    <property type="entry name" value="HTH_AraC"/>
</dbReference>
<dbReference type="SUPFAM" id="SSF51215">
    <property type="entry name" value="Regulatory protein AraC"/>
    <property type="match status" value="1"/>
</dbReference>
<keyword evidence="3" id="KW-0804">Transcription</keyword>
<dbReference type="Proteomes" id="UP001232063">
    <property type="component" value="Unassembled WGS sequence"/>
</dbReference>
<dbReference type="SMART" id="SM00342">
    <property type="entry name" value="HTH_ARAC"/>
    <property type="match status" value="1"/>
</dbReference>
<dbReference type="SUPFAM" id="SSF46689">
    <property type="entry name" value="Homeodomain-like"/>
    <property type="match status" value="1"/>
</dbReference>
<dbReference type="RefSeq" id="WP_314511022.1">
    <property type="nucleotide sequence ID" value="NZ_JASJOU010000003.1"/>
</dbReference>
<dbReference type="PANTHER" id="PTHR43280:SF32">
    <property type="entry name" value="TRANSCRIPTIONAL REGULATORY PROTEIN"/>
    <property type="match status" value="1"/>
</dbReference>
<comment type="caution">
    <text evidence="5">The sequence shown here is derived from an EMBL/GenBank/DDBJ whole genome shotgun (WGS) entry which is preliminary data.</text>
</comment>
<dbReference type="GO" id="GO:0003700">
    <property type="term" value="F:DNA-binding transcription factor activity"/>
    <property type="evidence" value="ECO:0007669"/>
    <property type="project" value="InterPro"/>
</dbReference>
<keyword evidence="6" id="KW-1185">Reference proteome</keyword>
<dbReference type="Pfam" id="PF12833">
    <property type="entry name" value="HTH_18"/>
    <property type="match status" value="1"/>
</dbReference>
<accession>A0AAE3R501</accession>
<dbReference type="GO" id="GO:0043565">
    <property type="term" value="F:sequence-specific DNA binding"/>
    <property type="evidence" value="ECO:0007669"/>
    <property type="project" value="InterPro"/>
</dbReference>
<evidence type="ECO:0000259" key="4">
    <source>
        <dbReference type="PROSITE" id="PS01124"/>
    </source>
</evidence>
<keyword evidence="1" id="KW-0805">Transcription regulation</keyword>
<organism evidence="5 6">
    <name type="scientific">Xanthocytophaga agilis</name>
    <dbReference type="NCBI Taxonomy" id="3048010"/>
    <lineage>
        <taxon>Bacteria</taxon>
        <taxon>Pseudomonadati</taxon>
        <taxon>Bacteroidota</taxon>
        <taxon>Cytophagia</taxon>
        <taxon>Cytophagales</taxon>
        <taxon>Rhodocytophagaceae</taxon>
        <taxon>Xanthocytophaga</taxon>
    </lineage>
</organism>
<dbReference type="InterPro" id="IPR020449">
    <property type="entry name" value="Tscrpt_reg_AraC-type_HTH"/>
</dbReference>
<reference evidence="5" key="1">
    <citation type="submission" date="2023-05" db="EMBL/GenBank/DDBJ databases">
        <authorList>
            <person name="Zhang X."/>
        </authorList>
    </citation>
    <scope>NUCLEOTIDE SEQUENCE</scope>
    <source>
        <strain evidence="5">BD1B2-1</strain>
    </source>
</reference>
<dbReference type="InterPro" id="IPR037923">
    <property type="entry name" value="HTH-like"/>
</dbReference>
<dbReference type="Gene3D" id="1.10.10.60">
    <property type="entry name" value="Homeodomain-like"/>
    <property type="match status" value="1"/>
</dbReference>
<evidence type="ECO:0000256" key="2">
    <source>
        <dbReference type="ARBA" id="ARBA00023125"/>
    </source>
</evidence>
<dbReference type="InterPro" id="IPR009057">
    <property type="entry name" value="Homeodomain-like_sf"/>
</dbReference>
<dbReference type="PANTHER" id="PTHR43280">
    <property type="entry name" value="ARAC-FAMILY TRANSCRIPTIONAL REGULATOR"/>
    <property type="match status" value="1"/>
</dbReference>
<protein>
    <submittedName>
        <fullName evidence="5">AraC family transcriptional regulator</fullName>
    </submittedName>
</protein>
<proteinExistence type="predicted"/>
<dbReference type="PRINTS" id="PR00032">
    <property type="entry name" value="HTHARAC"/>
</dbReference>
<evidence type="ECO:0000313" key="6">
    <source>
        <dbReference type="Proteomes" id="UP001232063"/>
    </source>
</evidence>
<name>A0AAE3R501_9BACT</name>
<sequence length="289" mass="33230">MAKKAKSIPVRSYIEHFEAGAAVGKIVSEDFSSYQEAGYPHRHDFHFFHVLEKGKICMEVDFIEYKMEGPVILYIHPSQVHRTVSVEHSEGYMLGILNEKLNPEYLQLFNELVLPASPLALTSDMVTLFDQAIRLCVAVSEQKDNKLYTLLVKDYINAFAGMFLSFHLERKSSNTTISRFSTVTHEFKLLLERRFAEIKRPAEYASLLHISVPYLNECIRNMTGHSVSYHIQQRVILEAKRMLFHSSKSVKEVASELGYEDYAYFSRLFTKITGITPVAFRNKNLDSSK</sequence>
<keyword evidence="2" id="KW-0238">DNA-binding</keyword>
<evidence type="ECO:0000256" key="1">
    <source>
        <dbReference type="ARBA" id="ARBA00023015"/>
    </source>
</evidence>
<dbReference type="AlphaFoldDB" id="A0AAE3R501"/>
<feature type="domain" description="HTH araC/xylS-type" evidence="4">
    <location>
        <begin position="185"/>
        <end position="283"/>
    </location>
</feature>
<dbReference type="PROSITE" id="PS01124">
    <property type="entry name" value="HTH_ARAC_FAMILY_2"/>
    <property type="match status" value="1"/>
</dbReference>
<evidence type="ECO:0000256" key="3">
    <source>
        <dbReference type="ARBA" id="ARBA00023163"/>
    </source>
</evidence>
<gene>
    <name evidence="5" type="ORF">QNI22_12835</name>
</gene>
<evidence type="ECO:0000313" key="5">
    <source>
        <dbReference type="EMBL" id="MDJ1501544.1"/>
    </source>
</evidence>
<dbReference type="EMBL" id="JASJOU010000003">
    <property type="protein sequence ID" value="MDJ1501544.1"/>
    <property type="molecule type" value="Genomic_DNA"/>
</dbReference>